<evidence type="ECO:0000256" key="1">
    <source>
        <dbReference type="SAM" id="MobiDB-lite"/>
    </source>
</evidence>
<protein>
    <submittedName>
        <fullName evidence="2">Uncharacterized protein</fullName>
    </submittedName>
</protein>
<accession>A0AAV7II72</accession>
<name>A0AAV7II72_COTGL</name>
<comment type="caution">
    <text evidence="2">The sequence shown here is derived from an EMBL/GenBank/DDBJ whole genome shotgun (WGS) entry which is preliminary data.</text>
</comment>
<dbReference type="Proteomes" id="UP000826195">
    <property type="component" value="Unassembled WGS sequence"/>
</dbReference>
<evidence type="ECO:0000313" key="3">
    <source>
        <dbReference type="Proteomes" id="UP000826195"/>
    </source>
</evidence>
<dbReference type="AlphaFoldDB" id="A0AAV7II72"/>
<feature type="region of interest" description="Disordered" evidence="1">
    <location>
        <begin position="1"/>
        <end position="30"/>
    </location>
</feature>
<reference evidence="2 3" key="1">
    <citation type="journal article" date="2021" name="J. Hered.">
        <title>A chromosome-level genome assembly of the parasitoid wasp, Cotesia glomerata (Hymenoptera: Braconidae).</title>
        <authorList>
            <person name="Pinto B.J."/>
            <person name="Weis J.J."/>
            <person name="Gamble T."/>
            <person name="Ode P.J."/>
            <person name="Paul R."/>
            <person name="Zaspel J.M."/>
        </authorList>
    </citation>
    <scope>NUCLEOTIDE SEQUENCE [LARGE SCALE GENOMIC DNA]</scope>
    <source>
        <strain evidence="2">CgM1</strain>
    </source>
</reference>
<gene>
    <name evidence="2" type="ORF">KQX54_006889</name>
</gene>
<dbReference type="InterPro" id="IPR029044">
    <property type="entry name" value="Nucleotide-diphossugar_trans"/>
</dbReference>
<sequence>MTIQNENRALRLKDSGLGLSSSGGGSSGSYVEADGTAMVMSSEILPPPTPDPRVTWNYFDEQGYVSRGGLRAGEDPYARNKFNQEASDGLPSNRDIPDTRSAIGLALREDSLIPLRSESSTSFILSPDLNSSRASIPQP</sequence>
<proteinExistence type="predicted"/>
<dbReference type="Gene3D" id="3.90.550.10">
    <property type="entry name" value="Spore Coat Polysaccharide Biosynthesis Protein SpsA, Chain A"/>
    <property type="match status" value="1"/>
</dbReference>
<keyword evidence="3" id="KW-1185">Reference proteome</keyword>
<dbReference type="EMBL" id="JAHXZJ010001492">
    <property type="protein sequence ID" value="KAH0552194.1"/>
    <property type="molecule type" value="Genomic_DNA"/>
</dbReference>
<evidence type="ECO:0000313" key="2">
    <source>
        <dbReference type="EMBL" id="KAH0552194.1"/>
    </source>
</evidence>
<organism evidence="2 3">
    <name type="scientific">Cotesia glomerata</name>
    <name type="common">Lepidopteran parasitic wasp</name>
    <name type="synonym">Apanteles glomeratus</name>
    <dbReference type="NCBI Taxonomy" id="32391"/>
    <lineage>
        <taxon>Eukaryota</taxon>
        <taxon>Metazoa</taxon>
        <taxon>Ecdysozoa</taxon>
        <taxon>Arthropoda</taxon>
        <taxon>Hexapoda</taxon>
        <taxon>Insecta</taxon>
        <taxon>Pterygota</taxon>
        <taxon>Neoptera</taxon>
        <taxon>Endopterygota</taxon>
        <taxon>Hymenoptera</taxon>
        <taxon>Apocrita</taxon>
        <taxon>Ichneumonoidea</taxon>
        <taxon>Braconidae</taxon>
        <taxon>Microgastrinae</taxon>
        <taxon>Cotesia</taxon>
    </lineage>
</organism>